<dbReference type="KEGG" id="fbl:Fbal_0566"/>
<dbReference type="AlphaFoldDB" id="E1SQG8"/>
<dbReference type="Proteomes" id="UP000006683">
    <property type="component" value="Chromosome"/>
</dbReference>
<evidence type="ECO:0000313" key="2">
    <source>
        <dbReference type="EMBL" id="ADN74780.1"/>
    </source>
</evidence>
<dbReference type="eggNOG" id="ENOG5033DVG">
    <property type="taxonomic scope" value="Bacteria"/>
</dbReference>
<dbReference type="InterPro" id="IPR022069">
    <property type="entry name" value="DUF3622"/>
</dbReference>
<name>E1SQG8_FERBD</name>
<dbReference type="OrthoDB" id="5905915at2"/>
<dbReference type="EMBL" id="CP002209">
    <property type="protein sequence ID" value="ADN74780.1"/>
    <property type="molecule type" value="Genomic_DNA"/>
</dbReference>
<evidence type="ECO:0000256" key="1">
    <source>
        <dbReference type="SAM" id="MobiDB-lite"/>
    </source>
</evidence>
<proteinExistence type="predicted"/>
<feature type="region of interest" description="Disordered" evidence="1">
    <location>
        <begin position="63"/>
        <end position="113"/>
    </location>
</feature>
<feature type="compositionally biased region" description="Acidic residues" evidence="1">
    <location>
        <begin position="98"/>
        <end position="113"/>
    </location>
</feature>
<feature type="compositionally biased region" description="Basic and acidic residues" evidence="1">
    <location>
        <begin position="71"/>
        <end position="95"/>
    </location>
</feature>
<keyword evidence="3" id="KW-1185">Reference proteome</keyword>
<evidence type="ECO:0008006" key="4">
    <source>
        <dbReference type="Google" id="ProtNLM"/>
    </source>
</evidence>
<sequence length="113" mass="12965">MAQGKKYDIRVTENDGSWTAEIVRKISTRKTKVTKRQDGFGSEAEAQSWGEETLNSFLQQQVERNQRKAAQRTEREAQALRQAAKAEQKRAERAAAAETDDADYDDYDDEYDD</sequence>
<dbReference type="HOGENOM" id="CLU_169692_0_0_6"/>
<dbReference type="RefSeq" id="WP_013344086.1">
    <property type="nucleotide sequence ID" value="NC_014541.1"/>
</dbReference>
<organism evidence="2 3">
    <name type="scientific">Ferrimonas balearica (strain DSM 9799 / CCM 4581 / KCTC 23876 / PAT)</name>
    <dbReference type="NCBI Taxonomy" id="550540"/>
    <lineage>
        <taxon>Bacteria</taxon>
        <taxon>Pseudomonadati</taxon>
        <taxon>Pseudomonadota</taxon>
        <taxon>Gammaproteobacteria</taxon>
        <taxon>Alteromonadales</taxon>
        <taxon>Ferrimonadaceae</taxon>
        <taxon>Ferrimonas</taxon>
    </lineage>
</organism>
<accession>E1SQG8</accession>
<protein>
    <recommendedName>
        <fullName evidence="4">DUF3622 domain-containing protein</fullName>
    </recommendedName>
</protein>
<dbReference type="STRING" id="550540.Fbal_0566"/>
<evidence type="ECO:0000313" key="3">
    <source>
        <dbReference type="Proteomes" id="UP000006683"/>
    </source>
</evidence>
<gene>
    <name evidence="2" type="ordered locus">Fbal_0566</name>
</gene>
<dbReference type="Pfam" id="PF12286">
    <property type="entry name" value="DUF3622"/>
    <property type="match status" value="1"/>
</dbReference>
<reference evidence="2 3" key="1">
    <citation type="journal article" date="2010" name="Stand. Genomic Sci.">
        <title>Complete genome sequence of Ferrimonas balearica type strain (PAT).</title>
        <authorList>
            <person name="Nolan M."/>
            <person name="Sikorski J."/>
            <person name="Davenport K."/>
            <person name="Lucas S."/>
            <person name="Glavina Del Rio T."/>
            <person name="Tice H."/>
            <person name="Cheng J."/>
            <person name="Goodwin L."/>
            <person name="Pitluck S."/>
            <person name="Liolios K."/>
            <person name="Ivanova N."/>
            <person name="Mavromatis K."/>
            <person name="Ovchinnikova G."/>
            <person name="Pati A."/>
            <person name="Chen A."/>
            <person name="Palaniappan K."/>
            <person name="Land M."/>
            <person name="Hauser L."/>
            <person name="Chang Y."/>
            <person name="Jeffries C."/>
            <person name="Tapia R."/>
            <person name="Brettin T."/>
            <person name="Detter J."/>
            <person name="Han C."/>
            <person name="Yasawong M."/>
            <person name="Rohde M."/>
            <person name="Tindall B."/>
            <person name="Goker M."/>
            <person name="Woyke T."/>
            <person name="Bristow J."/>
            <person name="Eisen J."/>
            <person name="Markowitz V."/>
            <person name="Hugenholtz P."/>
            <person name="Kyrpides N."/>
            <person name="Klenk H."/>
            <person name="Lapidus A."/>
        </authorList>
    </citation>
    <scope>NUCLEOTIDE SEQUENCE [LARGE SCALE GENOMIC DNA]</scope>
    <source>
        <strain evidence="3">DSM 9799 / CCM 4581 / KCTC 23876 / PAT</strain>
    </source>
</reference>
<dbReference type="GeneID" id="67180810"/>